<dbReference type="AlphaFoldDB" id="A0A6M9PLD0"/>
<evidence type="ECO:0000313" key="2">
    <source>
        <dbReference type="EMBL" id="QKM60742.1"/>
    </source>
</evidence>
<dbReference type="SUPFAM" id="SSF141130">
    <property type="entry name" value="Acetamidase/Formamidase-like"/>
    <property type="match status" value="2"/>
</dbReference>
<dbReference type="InterPro" id="IPR004304">
    <property type="entry name" value="FmdA_AmdA"/>
</dbReference>
<proteinExistence type="predicted"/>
<dbReference type="Pfam" id="PF03069">
    <property type="entry name" value="FmdA_AmdA"/>
    <property type="match status" value="2"/>
</dbReference>
<dbReference type="GO" id="GO:0016811">
    <property type="term" value="F:hydrolase activity, acting on carbon-nitrogen (but not peptide) bonds, in linear amides"/>
    <property type="evidence" value="ECO:0007669"/>
    <property type="project" value="InterPro"/>
</dbReference>
<dbReference type="Proteomes" id="UP000501090">
    <property type="component" value="Chromosome"/>
</dbReference>
<keyword evidence="1" id="KW-0472">Membrane</keyword>
<name>A0A6M9PLD0_9BURK</name>
<reference evidence="2 3" key="1">
    <citation type="submission" date="2018-04" db="EMBL/GenBank/DDBJ databases">
        <title>Polynucleobacter sp. UK-Long2-W17 genome.</title>
        <authorList>
            <person name="Hahn M.W."/>
        </authorList>
    </citation>
    <scope>NUCLEOTIDE SEQUENCE [LARGE SCALE GENOMIC DNA]</scope>
    <source>
        <strain evidence="2 3">UK-Long2-W17</strain>
    </source>
</reference>
<keyword evidence="1" id="KW-1133">Transmembrane helix</keyword>
<protein>
    <submittedName>
        <fullName evidence="2">Amidase</fullName>
    </submittedName>
</protein>
<keyword evidence="1" id="KW-0812">Transmembrane</keyword>
<dbReference type="Gene3D" id="2.60.120.580">
    <property type="entry name" value="Acetamidase/Formamidase-like domains"/>
    <property type="match status" value="1"/>
</dbReference>
<sequence>MNIKEKCLKKRLIHLSAVATFAVVGTVASSFLSAQSKTDASQFPGTTYLLPATLETTQWGWFNNAQPPVLKVKSGDTVVMETMMHAHNQVIPGVSIEELKKLRTDNPGRGPHTLTGPIYVEGAEPGDVLKVKLNRIVPRAYGTNFNIPGMFGQFPKDFQDGQVKYLYLDMNRKVAEFAPGIEIPLRPFPGTIGVARAEPGQYSSVPPGEYGGNMDIRDMTEGATLYLPVWVKGALFWSGDSHAAQGNGEVNLTAIETAYKELNVSVEVLKNKKLDMPRIETDKSWITVGFDKDLNLAIDGAKAQTVKFIVEQRGVSPDAAAKLMPSISDCRVSQVVNVKKGIHCMTPKDVKVKGIPPRPTAETPTEFVTVGTDADANKAMDTASMAMIELLQQKKGMTRLDAYGLASVAMDCRVGEMNGPQKSIHCVLPKSVWVTAKK</sequence>
<keyword evidence="3" id="KW-1185">Reference proteome</keyword>
<feature type="transmembrane region" description="Helical" evidence="1">
    <location>
        <begin position="12"/>
        <end position="32"/>
    </location>
</feature>
<organism evidence="2 3">
    <name type="scientific">Polynucleobacter arcticus</name>
    <dbReference type="NCBI Taxonomy" id="1743165"/>
    <lineage>
        <taxon>Bacteria</taxon>
        <taxon>Pseudomonadati</taxon>
        <taxon>Pseudomonadota</taxon>
        <taxon>Betaproteobacteria</taxon>
        <taxon>Burkholderiales</taxon>
        <taxon>Burkholderiaceae</taxon>
        <taxon>Polynucleobacter</taxon>
    </lineage>
</organism>
<accession>A0A6M9PLD0</accession>
<dbReference type="PANTHER" id="PTHR31891:SF1">
    <property type="entry name" value="FORMAMIDASE C869.04-RELATED"/>
    <property type="match status" value="1"/>
</dbReference>
<gene>
    <name evidence="2" type="ORF">DN92_06680</name>
</gene>
<dbReference type="Gene3D" id="3.10.28.20">
    <property type="entry name" value="Acetamidase/Formamidase-like domains"/>
    <property type="match status" value="2"/>
</dbReference>
<evidence type="ECO:0000256" key="1">
    <source>
        <dbReference type="SAM" id="Phobius"/>
    </source>
</evidence>
<evidence type="ECO:0000313" key="3">
    <source>
        <dbReference type="Proteomes" id="UP000501090"/>
    </source>
</evidence>
<dbReference type="KEGG" id="pard:DN92_06680"/>
<dbReference type="EMBL" id="CP028940">
    <property type="protein sequence ID" value="QKM60742.1"/>
    <property type="molecule type" value="Genomic_DNA"/>
</dbReference>
<dbReference type="PANTHER" id="PTHR31891">
    <property type="entry name" value="FORMAMIDASE C869.04-RELATED"/>
    <property type="match status" value="1"/>
</dbReference>